<dbReference type="PANTHER" id="PTHR46471">
    <property type="entry name" value="CHITIN DEACETYLASE"/>
    <property type="match status" value="1"/>
</dbReference>
<keyword evidence="2" id="KW-0479">Metal-binding</keyword>
<evidence type="ECO:0000256" key="5">
    <source>
        <dbReference type="ARBA" id="ARBA00023277"/>
    </source>
</evidence>
<feature type="domain" description="NodB homology" evidence="8">
    <location>
        <begin position="33"/>
        <end position="227"/>
    </location>
</feature>
<organism evidence="9 10">
    <name type="scientific">Mortierella alpina</name>
    <name type="common">Oleaginous fungus</name>
    <name type="synonym">Mortierella renispora</name>
    <dbReference type="NCBI Taxonomy" id="64518"/>
    <lineage>
        <taxon>Eukaryota</taxon>
        <taxon>Fungi</taxon>
        <taxon>Fungi incertae sedis</taxon>
        <taxon>Mucoromycota</taxon>
        <taxon>Mortierellomycotina</taxon>
        <taxon>Mortierellomycetes</taxon>
        <taxon>Mortierellales</taxon>
        <taxon>Mortierellaceae</taxon>
        <taxon>Mortierella</taxon>
    </lineage>
</organism>
<protein>
    <recommendedName>
        <fullName evidence="8">NodB homology domain-containing protein</fullName>
    </recommendedName>
</protein>
<comment type="caution">
    <text evidence="9">The sequence shown here is derived from an EMBL/GenBank/DDBJ whole genome shotgun (WGS) entry which is preliminary data.</text>
</comment>
<feature type="chain" id="PRO_5040283063" description="NodB homology domain-containing protein" evidence="7">
    <location>
        <begin position="21"/>
        <end position="307"/>
    </location>
</feature>
<dbReference type="PANTHER" id="PTHR46471:SF2">
    <property type="entry name" value="CHITIN DEACETYLASE-RELATED"/>
    <property type="match status" value="1"/>
</dbReference>
<dbReference type="GO" id="GO:0046872">
    <property type="term" value="F:metal ion binding"/>
    <property type="evidence" value="ECO:0007669"/>
    <property type="project" value="UniProtKB-KW"/>
</dbReference>
<keyword evidence="3 7" id="KW-0732">Signal</keyword>
<proteinExistence type="predicted"/>
<dbReference type="Proteomes" id="UP000717515">
    <property type="component" value="Unassembled WGS sequence"/>
</dbReference>
<dbReference type="PROSITE" id="PS51677">
    <property type="entry name" value="NODB"/>
    <property type="match status" value="1"/>
</dbReference>
<dbReference type="Gene3D" id="3.20.20.370">
    <property type="entry name" value="Glycoside hydrolase/deacetylase"/>
    <property type="match status" value="1"/>
</dbReference>
<evidence type="ECO:0000256" key="4">
    <source>
        <dbReference type="ARBA" id="ARBA00022801"/>
    </source>
</evidence>
<reference evidence="9" key="1">
    <citation type="submission" date="2021-07" db="EMBL/GenBank/DDBJ databases">
        <title>Draft genome of Mortierella alpina, strain LL118, isolated from an aspen leaf litter sample.</title>
        <authorList>
            <person name="Yang S."/>
            <person name="Vinatzer B.A."/>
        </authorList>
    </citation>
    <scope>NUCLEOTIDE SEQUENCE</scope>
    <source>
        <strain evidence="9">LL118</strain>
    </source>
</reference>
<evidence type="ECO:0000256" key="1">
    <source>
        <dbReference type="ARBA" id="ARBA00001941"/>
    </source>
</evidence>
<name>A0A9P8AAZ2_MORAP</name>
<accession>A0A9P8AAZ2</accession>
<dbReference type="SUPFAM" id="SSF88713">
    <property type="entry name" value="Glycoside hydrolase/deacetylase"/>
    <property type="match status" value="1"/>
</dbReference>
<evidence type="ECO:0000313" key="10">
    <source>
        <dbReference type="Proteomes" id="UP000717515"/>
    </source>
</evidence>
<dbReference type="InterPro" id="IPR011330">
    <property type="entry name" value="Glyco_hydro/deAcase_b/a-brl"/>
</dbReference>
<dbReference type="GO" id="GO:0005975">
    <property type="term" value="P:carbohydrate metabolic process"/>
    <property type="evidence" value="ECO:0007669"/>
    <property type="project" value="InterPro"/>
</dbReference>
<sequence length="307" mass="32689">MKLSAAIACSAIFLASLVAAQVPGSVEKCITPGVVAYTFDDGPAVYNDQLLAILKKKNVKATFFVLGEMIALNAQQAGALKNILADGHQLASHTYTHGDLSTMTVAQMQSEMSRTSDIMFTHSSVRPRYMRAPYGSCGEPCLKVMADLGLVVSYWNVDTNDWQYKNETDPLAFTSKAMAEVNSKIVTNSDPKQDSFIVLQHELEKFSVEHLTDTVIDAVLKAGYRFVTMEECIGTPAYLPGSIVPTTTAATTAATGASSGTSSPTGTATTTTTTVRPTGTPVQSSAVAMTSSLWTVLSAIVFVFVSL</sequence>
<dbReference type="Pfam" id="PF01522">
    <property type="entry name" value="Polysacc_deac_1"/>
    <property type="match status" value="1"/>
</dbReference>
<evidence type="ECO:0000259" key="8">
    <source>
        <dbReference type="PROSITE" id="PS51677"/>
    </source>
</evidence>
<evidence type="ECO:0000256" key="6">
    <source>
        <dbReference type="SAM" id="MobiDB-lite"/>
    </source>
</evidence>
<comment type="cofactor">
    <cofactor evidence="1">
        <name>Co(2+)</name>
        <dbReference type="ChEBI" id="CHEBI:48828"/>
    </cofactor>
</comment>
<feature type="signal peptide" evidence="7">
    <location>
        <begin position="1"/>
        <end position="20"/>
    </location>
</feature>
<keyword evidence="5" id="KW-0119">Carbohydrate metabolism</keyword>
<feature type="region of interest" description="Disordered" evidence="6">
    <location>
        <begin position="254"/>
        <end position="279"/>
    </location>
</feature>
<evidence type="ECO:0000256" key="7">
    <source>
        <dbReference type="SAM" id="SignalP"/>
    </source>
</evidence>
<dbReference type="InterPro" id="IPR002509">
    <property type="entry name" value="NODB_dom"/>
</dbReference>
<evidence type="ECO:0000313" key="9">
    <source>
        <dbReference type="EMBL" id="KAG9325951.1"/>
    </source>
</evidence>
<evidence type="ECO:0000256" key="3">
    <source>
        <dbReference type="ARBA" id="ARBA00022729"/>
    </source>
</evidence>
<evidence type="ECO:0000256" key="2">
    <source>
        <dbReference type="ARBA" id="ARBA00022723"/>
    </source>
</evidence>
<keyword evidence="4" id="KW-0378">Hydrolase</keyword>
<dbReference type="AlphaFoldDB" id="A0A9P8AAZ2"/>
<dbReference type="GO" id="GO:0016810">
    <property type="term" value="F:hydrolase activity, acting on carbon-nitrogen (but not peptide) bonds"/>
    <property type="evidence" value="ECO:0007669"/>
    <property type="project" value="InterPro"/>
</dbReference>
<gene>
    <name evidence="9" type="ORF">KVV02_005795</name>
</gene>
<dbReference type="EMBL" id="JAIFTL010000029">
    <property type="protein sequence ID" value="KAG9325951.1"/>
    <property type="molecule type" value="Genomic_DNA"/>
</dbReference>